<evidence type="ECO:0000313" key="2">
    <source>
        <dbReference type="Proteomes" id="UP001589818"/>
    </source>
</evidence>
<keyword evidence="2" id="KW-1185">Reference proteome</keyword>
<dbReference type="RefSeq" id="WP_204819958.1">
    <property type="nucleotide sequence ID" value="NZ_JANHOF010000006.1"/>
</dbReference>
<accession>A0ABV6J684</accession>
<dbReference type="EMBL" id="JBHLVF010000011">
    <property type="protein sequence ID" value="MFC0391389.1"/>
    <property type="molecule type" value="Genomic_DNA"/>
</dbReference>
<protein>
    <submittedName>
        <fullName evidence="1">Phytanoyl-CoA dioxygenase family protein</fullName>
    </submittedName>
</protein>
<comment type="caution">
    <text evidence="1">The sequence shown here is derived from an EMBL/GenBank/DDBJ whole genome shotgun (WGS) entry which is preliminary data.</text>
</comment>
<name>A0ABV6J684_9BACL</name>
<dbReference type="InterPro" id="IPR008775">
    <property type="entry name" value="Phytyl_CoA_dOase-like"/>
</dbReference>
<evidence type="ECO:0000313" key="1">
    <source>
        <dbReference type="EMBL" id="MFC0391389.1"/>
    </source>
</evidence>
<organism evidence="1 2">
    <name type="scientific">Paenibacillus mendelii</name>
    <dbReference type="NCBI Taxonomy" id="206163"/>
    <lineage>
        <taxon>Bacteria</taxon>
        <taxon>Bacillati</taxon>
        <taxon>Bacillota</taxon>
        <taxon>Bacilli</taxon>
        <taxon>Bacillales</taxon>
        <taxon>Paenibacillaceae</taxon>
        <taxon>Paenibacillus</taxon>
    </lineage>
</organism>
<gene>
    <name evidence="1" type="ORF">ACFFJ8_08385</name>
</gene>
<keyword evidence="1" id="KW-0560">Oxidoreductase</keyword>
<dbReference type="Pfam" id="PF05721">
    <property type="entry name" value="PhyH"/>
    <property type="match status" value="1"/>
</dbReference>
<proteinExistence type="predicted"/>
<reference evidence="1 2" key="1">
    <citation type="submission" date="2024-09" db="EMBL/GenBank/DDBJ databases">
        <authorList>
            <person name="Sun Q."/>
            <person name="Mori K."/>
        </authorList>
    </citation>
    <scope>NUCLEOTIDE SEQUENCE [LARGE SCALE GENOMIC DNA]</scope>
    <source>
        <strain evidence="1 2">CCM 4839</strain>
    </source>
</reference>
<dbReference type="GO" id="GO:0051213">
    <property type="term" value="F:dioxygenase activity"/>
    <property type="evidence" value="ECO:0007669"/>
    <property type="project" value="UniProtKB-KW"/>
</dbReference>
<keyword evidence="1" id="KW-0223">Dioxygenase</keyword>
<dbReference type="Gene3D" id="2.60.120.620">
    <property type="entry name" value="q2cbj1_9rhob like domain"/>
    <property type="match status" value="1"/>
</dbReference>
<dbReference type="Proteomes" id="UP001589818">
    <property type="component" value="Unassembled WGS sequence"/>
</dbReference>
<dbReference type="SUPFAM" id="SSF51197">
    <property type="entry name" value="Clavaminate synthase-like"/>
    <property type="match status" value="1"/>
</dbReference>
<sequence>MLTAKQRFLMDTYGYVVVPNLVEADLMNRVRQAMDRMDQELAPYQHGEPWPVGKPRKITGTPYFSKFGPCIQYDPSFLEIAMHPQIMSCAQDIVGGPVRYEEQECSINSKHPDDNHIDVKKLGWHRGIGTDYSVFKGEGRKHYLWIKAIVFLTDIGPDDGGTSVIPGTQSTGTIGELVPDLEPWMVHRAQGSAGSVLFFSEALIHSVTPILSDKKRYIMITGYVPPFMREYEHTDAASSEFLETVGEEERIFLTGENPKRDRYSYRRL</sequence>